<comment type="cofactor">
    <cofactor evidence="1">
        <name>[4Fe-4S] cluster</name>
        <dbReference type="ChEBI" id="CHEBI:49883"/>
    </cofactor>
</comment>
<keyword evidence="5" id="KW-0411">Iron-sulfur</keyword>
<evidence type="ECO:0000256" key="5">
    <source>
        <dbReference type="ARBA" id="ARBA00023014"/>
    </source>
</evidence>
<proteinExistence type="inferred from homology"/>
<dbReference type="RefSeq" id="WP_210060654.1">
    <property type="nucleotide sequence ID" value="NZ_JAGGLJ010000007.1"/>
</dbReference>
<accession>A0ABS4KC66</accession>
<evidence type="ECO:0000256" key="2">
    <source>
        <dbReference type="ARBA" id="ARBA00005806"/>
    </source>
</evidence>
<organism evidence="6 7">
    <name type="scientific">Peptoniphilus stercorisuis</name>
    <dbReference type="NCBI Taxonomy" id="1436965"/>
    <lineage>
        <taxon>Bacteria</taxon>
        <taxon>Bacillati</taxon>
        <taxon>Bacillota</taxon>
        <taxon>Tissierellia</taxon>
        <taxon>Tissierellales</taxon>
        <taxon>Peptoniphilaceae</taxon>
        <taxon>Peptoniphilus</taxon>
    </lineage>
</organism>
<comment type="similarity">
    <text evidence="2">Belongs to the FldB/FldC dehydratase alpha/beta subunit family.</text>
</comment>
<dbReference type="PANTHER" id="PTHR30548:SF5">
    <property type="entry name" value="SUBUNIT OF OXYGEN-SENSITIVE 2-HYDROXYISOCAPROYL-COA DEHYDRATASE"/>
    <property type="match status" value="1"/>
</dbReference>
<evidence type="ECO:0000256" key="3">
    <source>
        <dbReference type="ARBA" id="ARBA00022723"/>
    </source>
</evidence>
<sequence>MSRINEILEQLDHISQNPKEQLDKFIEEGKKVIGVFPYYVPEELVVACGMVPMGVWGGAKEINKAKEYFASYYCTIAQMNLELGLNGTLDRLSGVIVTTMCDTLRPLSQNFRVGVPQIPFIYLAHPQNRKKEFGIKYSEQVFTRVLNELEEISGKKATEEDLLKAFEIYNANRQEKRRFSKLAALHPEVISATLRSAVFKSSYFMEKEEHTALLKELNNELEKLEVVEWTGTKVMTSGILCDSRKLLKIFDDNKVAIVADDVAHESRTIKVDIDMEIAKKNPMEGLATWFANCDDDVLLYDPTIYSRPRNVAKLAKESGADGAVIVMMQFCDPEEVEYPHLKEALDNESIPSIKLGYDQQMVDFGQAETQIQAFTDVMSL</sequence>
<keyword evidence="3" id="KW-0479">Metal-binding</keyword>
<dbReference type="EMBL" id="JAGGLJ010000007">
    <property type="protein sequence ID" value="MBP2025360.1"/>
    <property type="molecule type" value="Genomic_DNA"/>
</dbReference>
<evidence type="ECO:0000256" key="4">
    <source>
        <dbReference type="ARBA" id="ARBA00023004"/>
    </source>
</evidence>
<keyword evidence="7" id="KW-1185">Reference proteome</keyword>
<evidence type="ECO:0000313" key="6">
    <source>
        <dbReference type="EMBL" id="MBP2025360.1"/>
    </source>
</evidence>
<keyword evidence="4" id="KW-0408">Iron</keyword>
<protein>
    <submittedName>
        <fullName evidence="6">Bcr-type benzoyl-CoA reductase subunit C</fullName>
    </submittedName>
</protein>
<reference evidence="6 7" key="1">
    <citation type="submission" date="2021-03" db="EMBL/GenBank/DDBJ databases">
        <title>Genomic Encyclopedia of Type Strains, Phase IV (KMG-IV): sequencing the most valuable type-strain genomes for metagenomic binning, comparative biology and taxonomic classification.</title>
        <authorList>
            <person name="Goeker M."/>
        </authorList>
    </citation>
    <scope>NUCLEOTIDE SEQUENCE [LARGE SCALE GENOMIC DNA]</scope>
    <source>
        <strain evidence="6 7">DSM 27563</strain>
    </source>
</reference>
<dbReference type="PANTHER" id="PTHR30548">
    <property type="entry name" value="2-HYDROXYGLUTARYL-COA DEHYDRATASE, D-COMPONENT-RELATED"/>
    <property type="match status" value="1"/>
</dbReference>
<dbReference type="Proteomes" id="UP001519306">
    <property type="component" value="Unassembled WGS sequence"/>
</dbReference>
<comment type="caution">
    <text evidence="6">The sequence shown here is derived from an EMBL/GenBank/DDBJ whole genome shotgun (WGS) entry which is preliminary data.</text>
</comment>
<dbReference type="InterPro" id="IPR010327">
    <property type="entry name" value="FldB/FldC_alpha/beta"/>
</dbReference>
<evidence type="ECO:0000256" key="1">
    <source>
        <dbReference type="ARBA" id="ARBA00001966"/>
    </source>
</evidence>
<dbReference type="Gene3D" id="3.40.50.11890">
    <property type="match status" value="1"/>
</dbReference>
<gene>
    <name evidence="6" type="ORF">J2Z71_000890</name>
</gene>
<dbReference type="Pfam" id="PF06050">
    <property type="entry name" value="HGD-D"/>
    <property type="match status" value="1"/>
</dbReference>
<name>A0ABS4KC66_9FIRM</name>
<evidence type="ECO:0000313" key="7">
    <source>
        <dbReference type="Proteomes" id="UP001519306"/>
    </source>
</evidence>
<dbReference type="Gene3D" id="1.20.1270.370">
    <property type="match status" value="1"/>
</dbReference>
<dbReference type="Gene3D" id="3.40.50.11900">
    <property type="match status" value="1"/>
</dbReference>